<dbReference type="EMBL" id="HBJA01053433">
    <property type="protein sequence ID" value="CAE0807820.1"/>
    <property type="molecule type" value="Transcribed_RNA"/>
</dbReference>
<comment type="catalytic activity">
    <reaction evidence="11">
        <text>GTP + 4 H2O = 2,5-diamino-6-hydroxy-4-(5-phosphoribosylamino)-pyrimidine + formate + 2 phosphate + 3 H(+)</text>
        <dbReference type="Rhea" id="RHEA:23704"/>
        <dbReference type="ChEBI" id="CHEBI:15377"/>
        <dbReference type="ChEBI" id="CHEBI:15378"/>
        <dbReference type="ChEBI" id="CHEBI:15740"/>
        <dbReference type="ChEBI" id="CHEBI:37565"/>
        <dbReference type="ChEBI" id="CHEBI:43474"/>
        <dbReference type="ChEBI" id="CHEBI:58614"/>
        <dbReference type="EC" id="3.5.4.25"/>
    </reaction>
</comment>
<evidence type="ECO:0000256" key="4">
    <source>
        <dbReference type="ARBA" id="ARBA00012762"/>
    </source>
</evidence>
<proteinExistence type="inferred from homology"/>
<dbReference type="InterPro" id="IPR000926">
    <property type="entry name" value="RibA"/>
</dbReference>
<dbReference type="PANTHER" id="PTHR21327:SF47">
    <property type="entry name" value="GTP CYCLOHYDROLASE II DOMAIN-CONTAINING PROTEIN"/>
    <property type="match status" value="1"/>
</dbReference>
<dbReference type="Gene3D" id="3.40.50.10990">
    <property type="entry name" value="GTP cyclohydrolase II"/>
    <property type="match status" value="1"/>
</dbReference>
<dbReference type="SUPFAM" id="SSF142695">
    <property type="entry name" value="RibA-like"/>
    <property type="match status" value="1"/>
</dbReference>
<keyword evidence="8" id="KW-0378">Hydrolase</keyword>
<evidence type="ECO:0000256" key="11">
    <source>
        <dbReference type="ARBA" id="ARBA00049295"/>
    </source>
</evidence>
<protein>
    <recommendedName>
        <fullName evidence="4">GTP cyclohydrolase II</fullName>
        <ecNumber evidence="4">3.5.4.25</ecNumber>
    </recommendedName>
</protein>
<keyword evidence="9" id="KW-0862">Zinc</keyword>
<comment type="pathway">
    <text evidence="2">Cofactor biosynthesis; riboflavin biosynthesis; 5-amino-6-(D-ribitylamino)uracil from GTP: step 1/4.</text>
</comment>
<sequence>MYATSCFQTTTMVCPLCVPNLSSMVLDVTNQASLCTQCARSSSSRKLVAALSVMGTAVGITMAVHTFTSGTNAAPLQLQSISPTVSHGLKAWRSQVVPSMRQPARRGVSASALADSGVQISDPPLMQVRSESAQAQVLSAAETIAPSVVMERPSEEFLRAERASKVSSILGYALALGGLLLGAWAVMRGQRATQQTPAETAAEGSVNNYASMGTAPNAPPINQLVYAFTEKSAEETVVSMATPHKERTRFVAETLLPTTSGTYRVRSYKHTLDGITFTDPIAIIAGKPEGAESVPVRVHDACWTSEVIGSLKCDCAQQLAQAMDYIRDNEQGIVLYLHQEGRGIGLANKIAAYRMQEQGVDTVEANRMLGLPDDSREYTAVKDILEDINVQSIGLMTNNPRKVKELRSLGISISKRISCIVADPGEIASQYVQTKREQMGHFDSDEEDVDVLCVWTEDEQKAQRFGTKGAHGDGGF</sequence>
<dbReference type="GO" id="GO:0005525">
    <property type="term" value="F:GTP binding"/>
    <property type="evidence" value="ECO:0007669"/>
    <property type="project" value="UniProtKB-KW"/>
</dbReference>
<evidence type="ECO:0000313" key="13">
    <source>
        <dbReference type="EMBL" id="CAE0807820.1"/>
    </source>
</evidence>
<gene>
    <name evidence="13" type="ORF">EGYM00163_LOCUS18949</name>
</gene>
<dbReference type="InterPro" id="IPR032677">
    <property type="entry name" value="GTP_cyclohydro_II"/>
</dbReference>
<evidence type="ECO:0000256" key="9">
    <source>
        <dbReference type="ARBA" id="ARBA00022833"/>
    </source>
</evidence>
<evidence type="ECO:0000256" key="8">
    <source>
        <dbReference type="ARBA" id="ARBA00022801"/>
    </source>
</evidence>
<evidence type="ECO:0000256" key="2">
    <source>
        <dbReference type="ARBA" id="ARBA00004853"/>
    </source>
</evidence>
<comment type="similarity">
    <text evidence="3">In the N-terminal section; belongs to the DHBP synthase family.</text>
</comment>
<keyword evidence="10" id="KW-0342">GTP-binding</keyword>
<dbReference type="CDD" id="cd00641">
    <property type="entry name" value="GTP_cyclohydro2"/>
    <property type="match status" value="1"/>
</dbReference>
<keyword evidence="5" id="KW-0686">Riboflavin biosynthesis</keyword>
<evidence type="ECO:0000259" key="12">
    <source>
        <dbReference type="Pfam" id="PF00925"/>
    </source>
</evidence>
<dbReference type="GO" id="GO:0046872">
    <property type="term" value="F:metal ion binding"/>
    <property type="evidence" value="ECO:0007669"/>
    <property type="project" value="UniProtKB-KW"/>
</dbReference>
<evidence type="ECO:0000256" key="7">
    <source>
        <dbReference type="ARBA" id="ARBA00022741"/>
    </source>
</evidence>
<evidence type="ECO:0000256" key="3">
    <source>
        <dbReference type="ARBA" id="ARBA00005520"/>
    </source>
</evidence>
<evidence type="ECO:0000256" key="6">
    <source>
        <dbReference type="ARBA" id="ARBA00022723"/>
    </source>
</evidence>
<dbReference type="InterPro" id="IPR036144">
    <property type="entry name" value="RibA-like_sf"/>
</dbReference>
<dbReference type="Pfam" id="PF00925">
    <property type="entry name" value="GTP_cyclohydro2"/>
    <property type="match status" value="1"/>
</dbReference>
<evidence type="ECO:0000256" key="1">
    <source>
        <dbReference type="ARBA" id="ARBA00001947"/>
    </source>
</evidence>
<evidence type="ECO:0000256" key="10">
    <source>
        <dbReference type="ARBA" id="ARBA00023134"/>
    </source>
</evidence>
<name>A0A7S4CVI3_9EUGL</name>
<comment type="cofactor">
    <cofactor evidence="1">
        <name>Zn(2+)</name>
        <dbReference type="ChEBI" id="CHEBI:29105"/>
    </cofactor>
</comment>
<keyword evidence="6" id="KW-0479">Metal-binding</keyword>
<dbReference type="PANTHER" id="PTHR21327">
    <property type="entry name" value="GTP CYCLOHYDROLASE II-RELATED"/>
    <property type="match status" value="1"/>
</dbReference>
<dbReference type="NCBIfam" id="NF001591">
    <property type="entry name" value="PRK00393.1"/>
    <property type="match status" value="1"/>
</dbReference>
<dbReference type="FunFam" id="3.40.50.10990:FF:000001">
    <property type="entry name" value="Riboflavin biosynthesis protein RibBA"/>
    <property type="match status" value="1"/>
</dbReference>
<accession>A0A7S4CVI3</accession>
<organism evidence="13">
    <name type="scientific">Eutreptiella gymnastica</name>
    <dbReference type="NCBI Taxonomy" id="73025"/>
    <lineage>
        <taxon>Eukaryota</taxon>
        <taxon>Discoba</taxon>
        <taxon>Euglenozoa</taxon>
        <taxon>Euglenida</taxon>
        <taxon>Spirocuta</taxon>
        <taxon>Euglenophyceae</taxon>
        <taxon>Eutreptiales</taxon>
        <taxon>Eutreptiaceae</taxon>
        <taxon>Eutreptiella</taxon>
    </lineage>
</organism>
<feature type="domain" description="GTP cyclohydrolase II" evidence="12">
    <location>
        <begin position="252"/>
        <end position="417"/>
    </location>
</feature>
<reference evidence="13" key="1">
    <citation type="submission" date="2021-01" db="EMBL/GenBank/DDBJ databases">
        <authorList>
            <person name="Corre E."/>
            <person name="Pelletier E."/>
            <person name="Niang G."/>
            <person name="Scheremetjew M."/>
            <person name="Finn R."/>
            <person name="Kale V."/>
            <person name="Holt S."/>
            <person name="Cochrane G."/>
            <person name="Meng A."/>
            <person name="Brown T."/>
            <person name="Cohen L."/>
        </authorList>
    </citation>
    <scope>NUCLEOTIDE SEQUENCE</scope>
    <source>
        <strain evidence="13">CCMP1594</strain>
    </source>
</reference>
<keyword evidence="7" id="KW-0547">Nucleotide-binding</keyword>
<dbReference type="GO" id="GO:0009231">
    <property type="term" value="P:riboflavin biosynthetic process"/>
    <property type="evidence" value="ECO:0007669"/>
    <property type="project" value="UniProtKB-KW"/>
</dbReference>
<dbReference type="GO" id="GO:0008686">
    <property type="term" value="F:3,4-dihydroxy-2-butanone-4-phosphate synthase activity"/>
    <property type="evidence" value="ECO:0007669"/>
    <property type="project" value="TreeGrafter"/>
</dbReference>
<dbReference type="EC" id="3.5.4.25" evidence="4"/>
<dbReference type="GO" id="GO:0005829">
    <property type="term" value="C:cytosol"/>
    <property type="evidence" value="ECO:0007669"/>
    <property type="project" value="TreeGrafter"/>
</dbReference>
<evidence type="ECO:0000256" key="5">
    <source>
        <dbReference type="ARBA" id="ARBA00022619"/>
    </source>
</evidence>
<dbReference type="AlphaFoldDB" id="A0A7S4CVI3"/>
<dbReference type="GO" id="GO:0003935">
    <property type="term" value="F:GTP cyclohydrolase II activity"/>
    <property type="evidence" value="ECO:0007669"/>
    <property type="project" value="UniProtKB-EC"/>
</dbReference>